<accession>Q4TII8</accession>
<feature type="domain" description="Syntaxin-5 N-terminal Sly1p-binding" evidence="1">
    <location>
        <begin position="1"/>
        <end position="20"/>
    </location>
</feature>
<comment type="caution">
    <text evidence="2">The sequence shown here is derived from an EMBL/GenBank/DDBJ whole genome shotgun (WGS) entry which is preliminary data.</text>
</comment>
<dbReference type="KEGG" id="tng:GSTEN00038265G001"/>
<evidence type="ECO:0000259" key="1">
    <source>
        <dbReference type="Pfam" id="PF11416"/>
    </source>
</evidence>
<dbReference type="AlphaFoldDB" id="Q4TII8"/>
<name>Q4TII8_TETNG</name>
<dbReference type="Pfam" id="PF11416">
    <property type="entry name" value="Syntaxin-5_N"/>
    <property type="match status" value="1"/>
</dbReference>
<dbReference type="InterPro" id="IPR021538">
    <property type="entry name" value="Syntaxin-5_N"/>
</dbReference>
<evidence type="ECO:0000313" key="2">
    <source>
        <dbReference type="EMBL" id="CAF87294.1"/>
    </source>
</evidence>
<proteinExistence type="predicted"/>
<protein>
    <submittedName>
        <fullName evidence="2">(spotted green pufferfish) hypothetical protein</fullName>
    </submittedName>
</protein>
<organism evidence="2">
    <name type="scientific">Tetraodon nigroviridis</name>
    <name type="common">Spotted green pufferfish</name>
    <name type="synonym">Chelonodon nigroviridis</name>
    <dbReference type="NCBI Taxonomy" id="99883"/>
    <lineage>
        <taxon>Eukaryota</taxon>
        <taxon>Metazoa</taxon>
        <taxon>Chordata</taxon>
        <taxon>Craniata</taxon>
        <taxon>Vertebrata</taxon>
        <taxon>Euteleostomi</taxon>
        <taxon>Actinopterygii</taxon>
        <taxon>Neopterygii</taxon>
        <taxon>Teleostei</taxon>
        <taxon>Neoteleostei</taxon>
        <taxon>Acanthomorphata</taxon>
        <taxon>Eupercaria</taxon>
        <taxon>Tetraodontiformes</taxon>
        <taxon>Tetradontoidea</taxon>
        <taxon>Tetraodontidae</taxon>
        <taxon>Tetraodon</taxon>
    </lineage>
</organism>
<reference evidence="2" key="1">
    <citation type="journal article" date="2004" name="Nature">
        <title>Genome duplication in the teleost fish Tetraodon nigroviridis reveals the early vertebrate proto-karyotype.</title>
        <authorList>
            <person name="Jaillon O."/>
            <person name="Aury J.-M."/>
            <person name="Brunet F."/>
            <person name="Petit J.-L."/>
            <person name="Stange-Thomann N."/>
            <person name="Mauceli E."/>
            <person name="Bouneau L."/>
            <person name="Fischer C."/>
            <person name="Ozouf-Costaz C."/>
            <person name="Bernot A."/>
            <person name="Nicaud S."/>
            <person name="Jaffe D."/>
            <person name="Fisher S."/>
            <person name="Lutfalla G."/>
            <person name="Dossat C."/>
            <person name="Segurens B."/>
            <person name="Dasilva C."/>
            <person name="Salanoubat M."/>
            <person name="Levy M."/>
            <person name="Boudet N."/>
            <person name="Castellano S."/>
            <person name="Anthouard V."/>
            <person name="Jubin C."/>
            <person name="Castelli V."/>
            <person name="Katinka M."/>
            <person name="Vacherie B."/>
            <person name="Biemont C."/>
            <person name="Skalli Z."/>
            <person name="Cattolico L."/>
            <person name="Poulain J."/>
            <person name="De Berardinis V."/>
            <person name="Cruaud C."/>
            <person name="Duprat S."/>
            <person name="Brottier P."/>
            <person name="Coutanceau J.-P."/>
            <person name="Gouzy J."/>
            <person name="Parra G."/>
            <person name="Lardier G."/>
            <person name="Chapple C."/>
            <person name="McKernan K.J."/>
            <person name="McEwan P."/>
            <person name="Bosak S."/>
            <person name="Kellis M."/>
            <person name="Volff J.-N."/>
            <person name="Guigo R."/>
            <person name="Zody M.C."/>
            <person name="Mesirov J."/>
            <person name="Lindblad-Toh K."/>
            <person name="Birren B."/>
            <person name="Nusbaum C."/>
            <person name="Kahn D."/>
            <person name="Robinson-Rechavi M."/>
            <person name="Laudet V."/>
            <person name="Schachter V."/>
            <person name="Quetier F."/>
            <person name="Saurin W."/>
            <person name="Scarpelli C."/>
            <person name="Wincker P."/>
            <person name="Lander E.S."/>
            <person name="Weissenbach J."/>
            <person name="Roest Crollius H."/>
        </authorList>
    </citation>
    <scope>NUCLEOTIDE SEQUENCE [LARGE SCALE GENOMIC DNA]</scope>
</reference>
<dbReference type="EMBL" id="CAAE01002086">
    <property type="protein sequence ID" value="CAF87294.1"/>
    <property type="molecule type" value="Genomic_DNA"/>
</dbReference>
<reference evidence="2" key="2">
    <citation type="submission" date="2004-02" db="EMBL/GenBank/DDBJ databases">
        <authorList>
            <consortium name="Genoscope"/>
            <consortium name="Whitehead Institute Centre for Genome Research"/>
        </authorList>
    </citation>
    <scope>NUCLEOTIDE SEQUENCE</scope>
</reference>
<gene>
    <name evidence="2" type="ORF">GSTENG00038265001</name>
</gene>
<sequence>MTCRDRTLEFQSACKSLQGRPVRWPRPIAANHKENYIYSDNKPMCP</sequence>